<keyword evidence="1" id="KW-1133">Transmembrane helix</keyword>
<dbReference type="EMBL" id="JABMKX010000009">
    <property type="protein sequence ID" value="NQX47244.1"/>
    <property type="molecule type" value="Genomic_DNA"/>
</dbReference>
<evidence type="ECO:0000313" key="3">
    <source>
        <dbReference type="Proteomes" id="UP000711047"/>
    </source>
</evidence>
<comment type="caution">
    <text evidence="2">The sequence shown here is derived from an EMBL/GenBank/DDBJ whole genome shotgun (WGS) entry which is preliminary data.</text>
</comment>
<dbReference type="Proteomes" id="UP000711047">
    <property type="component" value="Unassembled WGS sequence"/>
</dbReference>
<evidence type="ECO:0000256" key="1">
    <source>
        <dbReference type="SAM" id="Phobius"/>
    </source>
</evidence>
<feature type="transmembrane region" description="Helical" evidence="1">
    <location>
        <begin position="53"/>
        <end position="74"/>
    </location>
</feature>
<keyword evidence="1" id="KW-0812">Transmembrane</keyword>
<feature type="transmembrane region" description="Helical" evidence="1">
    <location>
        <begin position="26"/>
        <end position="46"/>
    </location>
</feature>
<protein>
    <submittedName>
        <fullName evidence="2">Uncharacterized protein</fullName>
    </submittedName>
</protein>
<organism evidence="2 3">
    <name type="scientific">Paenibacillus tritici</name>
    <dbReference type="NCBI Taxonomy" id="1873425"/>
    <lineage>
        <taxon>Bacteria</taxon>
        <taxon>Bacillati</taxon>
        <taxon>Bacillota</taxon>
        <taxon>Bacilli</taxon>
        <taxon>Bacillales</taxon>
        <taxon>Paenibacillaceae</taxon>
        <taxon>Paenibacillus</taxon>
    </lineage>
</organism>
<name>A0ABX2DRE7_9BACL</name>
<sequence>MLRIGYLSAALNLATAIVSFLRFGSNEALLIMAGYTLLILAGYRLLRNQGVLTLIPLLTFSCFFLIYNVIYVFLKQLHLIDLYAVDWRLEVQLALPLLLGFAVKSFLKRSGKSRFV</sequence>
<keyword evidence="1" id="KW-0472">Membrane</keyword>
<accession>A0ABX2DRE7</accession>
<gene>
    <name evidence="2" type="ORF">HQN87_18075</name>
</gene>
<keyword evidence="3" id="KW-1185">Reference proteome</keyword>
<feature type="transmembrane region" description="Helical" evidence="1">
    <location>
        <begin position="89"/>
        <end position="107"/>
    </location>
</feature>
<proteinExistence type="predicted"/>
<dbReference type="RefSeq" id="WP_173136249.1">
    <property type="nucleotide sequence ID" value="NZ_JABMKX010000009.1"/>
</dbReference>
<reference evidence="2 3" key="1">
    <citation type="submission" date="2020-05" db="EMBL/GenBank/DDBJ databases">
        <title>Paenibacillus glebae, sp. nov., Paenibacillus humi sp. nov., Paenibacillus pedi sp. nov., Paenibacillus terrestris sp. nov. and Paenibacillus terricola sp. nov., isolated from a forest top soil sample.</title>
        <authorList>
            <person name="Qi S."/>
            <person name="Carlier A."/>
            <person name="Cnockaert M."/>
            <person name="Vandamme P."/>
        </authorList>
    </citation>
    <scope>NUCLEOTIDE SEQUENCE [LARGE SCALE GENOMIC DNA]</scope>
    <source>
        <strain evidence="2 3">LMG 29502</strain>
    </source>
</reference>
<evidence type="ECO:0000313" key="2">
    <source>
        <dbReference type="EMBL" id="NQX47244.1"/>
    </source>
</evidence>